<feature type="compositionally biased region" description="Basic and acidic residues" evidence="2">
    <location>
        <begin position="153"/>
        <end position="164"/>
    </location>
</feature>
<evidence type="ECO:0000313" key="3">
    <source>
        <dbReference type="EMBL" id="CAG8440883.1"/>
    </source>
</evidence>
<dbReference type="Proteomes" id="UP000789570">
    <property type="component" value="Unassembled WGS sequence"/>
</dbReference>
<accession>A0A9N8V3R0</accession>
<feature type="compositionally biased region" description="Basic and acidic residues" evidence="2">
    <location>
        <begin position="176"/>
        <end position="193"/>
    </location>
</feature>
<proteinExistence type="predicted"/>
<gene>
    <name evidence="3" type="ORF">FCALED_LOCUS522</name>
</gene>
<feature type="region of interest" description="Disordered" evidence="2">
    <location>
        <begin position="1"/>
        <end position="31"/>
    </location>
</feature>
<reference evidence="3" key="1">
    <citation type="submission" date="2021-06" db="EMBL/GenBank/DDBJ databases">
        <authorList>
            <person name="Kallberg Y."/>
            <person name="Tangrot J."/>
            <person name="Rosling A."/>
        </authorList>
    </citation>
    <scope>NUCLEOTIDE SEQUENCE</scope>
    <source>
        <strain evidence="3">UK204</strain>
    </source>
</reference>
<organism evidence="3 4">
    <name type="scientific">Funneliformis caledonium</name>
    <dbReference type="NCBI Taxonomy" id="1117310"/>
    <lineage>
        <taxon>Eukaryota</taxon>
        <taxon>Fungi</taxon>
        <taxon>Fungi incertae sedis</taxon>
        <taxon>Mucoromycota</taxon>
        <taxon>Glomeromycotina</taxon>
        <taxon>Glomeromycetes</taxon>
        <taxon>Glomerales</taxon>
        <taxon>Glomeraceae</taxon>
        <taxon>Funneliformis</taxon>
    </lineage>
</organism>
<protein>
    <submittedName>
        <fullName evidence="3">13086_t:CDS:1</fullName>
    </submittedName>
</protein>
<keyword evidence="4" id="KW-1185">Reference proteome</keyword>
<feature type="region of interest" description="Disordered" evidence="2">
    <location>
        <begin position="684"/>
        <end position="703"/>
    </location>
</feature>
<keyword evidence="1" id="KW-0175">Coiled coil</keyword>
<dbReference type="AlphaFoldDB" id="A0A9N8V3R0"/>
<feature type="compositionally biased region" description="Polar residues" evidence="2">
    <location>
        <begin position="1"/>
        <end position="18"/>
    </location>
</feature>
<feature type="region of interest" description="Disordered" evidence="2">
    <location>
        <begin position="717"/>
        <end position="760"/>
    </location>
</feature>
<feature type="region of interest" description="Disordered" evidence="2">
    <location>
        <begin position="153"/>
        <end position="193"/>
    </location>
</feature>
<dbReference type="OrthoDB" id="2392504at2759"/>
<feature type="coiled-coil region" evidence="1">
    <location>
        <begin position="459"/>
        <end position="645"/>
    </location>
</feature>
<evidence type="ECO:0000256" key="1">
    <source>
        <dbReference type="SAM" id="Coils"/>
    </source>
</evidence>
<comment type="caution">
    <text evidence="3">The sequence shown here is derived from an EMBL/GenBank/DDBJ whole genome shotgun (WGS) entry which is preliminary data.</text>
</comment>
<evidence type="ECO:0000313" key="4">
    <source>
        <dbReference type="Proteomes" id="UP000789570"/>
    </source>
</evidence>
<evidence type="ECO:0000256" key="2">
    <source>
        <dbReference type="SAM" id="MobiDB-lite"/>
    </source>
</evidence>
<feature type="coiled-coil region" evidence="1">
    <location>
        <begin position="246"/>
        <end position="336"/>
    </location>
</feature>
<name>A0A9N8V3R0_9GLOM</name>
<dbReference type="EMBL" id="CAJVPQ010000051">
    <property type="protein sequence ID" value="CAG8440883.1"/>
    <property type="molecule type" value="Genomic_DNA"/>
</dbReference>
<sequence length="823" mass="93751">MNPSTSSPTEPQKISTNDPAVVSSVEESPESPTLIRRRKIFGTCKGCNQPNTNFNECQTCNKWLNEQGSNILTLKSLAIRRKSLIYNQSCLNCNQPKHIHHKIAACNNCGFPEYDVEDLCELPMTSWLRCPDYNDVIDMICLELDEMNFDDPDYQKLSDAKEDEGISNVNIPPSLREPKLDSKRESKRESKLEAKRLQQLQRNKPEKEKEFASAFKTYLAKKKNRSNQRQSVAQNVRSSTVEPITITTLREEIQQREAALRTLENRIKGMESEKEKVIHDLEQVQIQLKDRGQEVKDLRSSLLERDHTTAQLNDALSKFKKEKVNLQIELDRTKSELKVREGEIRELNFSLLECAHDLQSTKTDLAATISESDIAIEELQIQLKEREQLVRNHATQIKTLKRDLEVTQQDLANAQNELSAAQAMCNAEIEAAQAMCSAELEATKAKSLAEIGVIRAQYAAELHATKEEHADELEATKAQLSFFKSQLDSTKAQLSFTKSKLEWAKADLSSIKGILDTTKSDLAATNNKYKRQNAELKATRSELEESIEMIAHRDGITSYIIQVYQEDIKCEKERLGAELDDTQEQLNKIKATHEKEKKANAKTIKQLTSQVQNLTNQQVQEKAKLFQLEGENNKLRKQLEQTKSQASEHLLMKEEIARLHSQVIQLKNLSKKRNSIAQLYDTPKHFVGPSTPPESPCNSFSNNDLFSDLRQEAKLMQNSSEEHQINGSSDDWVTVKKKNSNKRSSKGSLRSSKSSPNRGGRRVRILSFASLSIFFVPSNSRLVMKNQLGYFLSLGDIEQLTRKNELRFDLIQNNFLCINHKSQ</sequence>
<feature type="compositionally biased region" description="Low complexity" evidence="2">
    <location>
        <begin position="19"/>
        <end position="31"/>
    </location>
</feature>
<feature type="coiled-coil region" evidence="1">
    <location>
        <begin position="376"/>
        <end position="431"/>
    </location>
</feature>
<feature type="compositionally biased region" description="Low complexity" evidence="2">
    <location>
        <begin position="746"/>
        <end position="758"/>
    </location>
</feature>
<feature type="compositionally biased region" description="Basic residues" evidence="2">
    <location>
        <begin position="735"/>
        <end position="745"/>
    </location>
</feature>